<feature type="non-terminal residue" evidence="1">
    <location>
        <position position="1"/>
    </location>
</feature>
<dbReference type="Proteomes" id="UP000013456">
    <property type="component" value="Chromosome 16"/>
</dbReference>
<reference evidence="1" key="1">
    <citation type="journal article" date="2011" name="Nat. Biotechnol.">
        <title>Genome sequencing and comparison of two nonhuman primate animal models, the cynomolgus and Chinese rhesus macaques.</title>
        <authorList>
            <person name="Yan G."/>
            <person name="Zhang G."/>
            <person name="Fang X."/>
            <person name="Zhang Y."/>
            <person name="Li C."/>
            <person name="Ling F."/>
            <person name="Cooper D.N."/>
            <person name="Li Q."/>
            <person name="Li Y."/>
            <person name="van Gool A.J."/>
            <person name="Du H."/>
            <person name="Chen J."/>
            <person name="Chen R."/>
            <person name="Zhang P."/>
            <person name="Huang Z."/>
            <person name="Thompson J.R."/>
            <person name="Meng Y."/>
            <person name="Bai Y."/>
            <person name="Wang J."/>
            <person name="Zhuo M."/>
            <person name="Wang T."/>
            <person name="Huang Y."/>
            <person name="Wei L."/>
            <person name="Li J."/>
            <person name="Wang Z."/>
            <person name="Hu H."/>
            <person name="Yang P."/>
            <person name="Le L."/>
            <person name="Stenson P.D."/>
            <person name="Li B."/>
            <person name="Liu X."/>
            <person name="Ball E.V."/>
            <person name="An N."/>
            <person name="Huang Q."/>
            <person name="Zhang Y."/>
            <person name="Fan W."/>
            <person name="Zhang X."/>
            <person name="Li Y."/>
            <person name="Wang W."/>
            <person name="Katze M.G."/>
            <person name="Su B."/>
            <person name="Nielsen R."/>
            <person name="Yang H."/>
            <person name="Wang J."/>
            <person name="Wang X."/>
            <person name="Wang J."/>
        </authorList>
    </citation>
    <scope>NUCLEOTIDE SEQUENCE [LARGE SCALE GENOMIC DNA]</scope>
    <source>
        <strain evidence="1">CR-5</strain>
    </source>
</reference>
<proteinExistence type="predicted"/>
<organism evidence="1">
    <name type="scientific">Macaca mulatta</name>
    <name type="common">Rhesus macaque</name>
    <dbReference type="NCBI Taxonomy" id="9544"/>
    <lineage>
        <taxon>Eukaryota</taxon>
        <taxon>Metazoa</taxon>
        <taxon>Chordata</taxon>
        <taxon>Craniata</taxon>
        <taxon>Vertebrata</taxon>
        <taxon>Euteleostomi</taxon>
        <taxon>Mammalia</taxon>
        <taxon>Eutheria</taxon>
        <taxon>Euarchontoglires</taxon>
        <taxon>Primates</taxon>
        <taxon>Haplorrhini</taxon>
        <taxon>Catarrhini</taxon>
        <taxon>Cercopithecidae</taxon>
        <taxon>Cercopithecinae</taxon>
        <taxon>Macaca</taxon>
    </lineage>
</organism>
<feature type="non-terminal residue" evidence="1">
    <location>
        <position position="81"/>
    </location>
</feature>
<dbReference type="AlphaFoldDB" id="G7NGY3"/>
<evidence type="ECO:0000313" key="1">
    <source>
        <dbReference type="EMBL" id="EHH25233.1"/>
    </source>
</evidence>
<name>G7NGY3_MACMU</name>
<sequence length="81" mass="8324">LAPTESPATWMGQLGAAAWTQTLSPQAAQVLVRPLAQEDAVGAGAAARGRMGGSSTREVPRAHPVTGCSAEIINKKCQLDL</sequence>
<gene>
    <name evidence="1" type="ORF">EGK_09015</name>
</gene>
<accession>G7NGY3</accession>
<dbReference type="EMBL" id="CM001268">
    <property type="protein sequence ID" value="EHH25233.1"/>
    <property type="molecule type" value="Genomic_DNA"/>
</dbReference>
<protein>
    <submittedName>
        <fullName evidence="1">Uncharacterized protein</fullName>
    </submittedName>
</protein>